<dbReference type="SUPFAM" id="SSF81342">
    <property type="entry name" value="Transmembrane di-heme cytochromes"/>
    <property type="match status" value="1"/>
</dbReference>
<keyword evidence="3 6" id="KW-0812">Transmembrane</keyword>
<sequence length="185" mass="20260">MLVMIGSGWQIYNASPILPFEFPAAITLGGWLGGGIAWHFASMWVLMGAGLVYVVYGAASRHFRNDLRPAGSRSVVRDIGQALRLKLSHKAGHYNAVQRALYTVVLVVAVLTVTTGLSIWKPVQLGWLTWLFGGYDIARCIHFAMMSLIVGFLLLHVALALMVPATLWGMVFGRRMPDSDKESAS</sequence>
<dbReference type="EMBL" id="BJVS01000007">
    <property type="protein sequence ID" value="GEL54475.1"/>
    <property type="molecule type" value="Genomic_DNA"/>
</dbReference>
<feature type="domain" description="Cytochrome b561 bacterial/Ni-hydrogenase" evidence="7">
    <location>
        <begin position="1"/>
        <end position="173"/>
    </location>
</feature>
<evidence type="ECO:0000256" key="4">
    <source>
        <dbReference type="ARBA" id="ARBA00022989"/>
    </source>
</evidence>
<proteinExistence type="predicted"/>
<keyword evidence="4 6" id="KW-1133">Transmembrane helix</keyword>
<feature type="transmembrane region" description="Helical" evidence="6">
    <location>
        <begin position="141"/>
        <end position="171"/>
    </location>
</feature>
<evidence type="ECO:0000256" key="3">
    <source>
        <dbReference type="ARBA" id="ARBA00022692"/>
    </source>
</evidence>
<evidence type="ECO:0000259" key="7">
    <source>
        <dbReference type="Pfam" id="PF01292"/>
    </source>
</evidence>
<accession>A0AAN4U458</accession>
<dbReference type="PANTHER" id="PTHR30485">
    <property type="entry name" value="NI/FE-HYDROGENASE 1 B-TYPE CYTOCHROME SUBUNIT"/>
    <property type="match status" value="1"/>
</dbReference>
<evidence type="ECO:0000313" key="9">
    <source>
        <dbReference type="Proteomes" id="UP000321287"/>
    </source>
</evidence>
<dbReference type="InterPro" id="IPR011577">
    <property type="entry name" value="Cyt_b561_bac/Ni-Hgenase"/>
</dbReference>
<organism evidence="8 9">
    <name type="scientific">Asaia bogorensis NBRC 16594</name>
    <dbReference type="NCBI Taxonomy" id="1231624"/>
    <lineage>
        <taxon>Bacteria</taxon>
        <taxon>Pseudomonadati</taxon>
        <taxon>Pseudomonadota</taxon>
        <taxon>Alphaproteobacteria</taxon>
        <taxon>Acetobacterales</taxon>
        <taxon>Acetobacteraceae</taxon>
        <taxon>Asaia</taxon>
    </lineage>
</organism>
<dbReference type="Proteomes" id="UP000321287">
    <property type="component" value="Unassembled WGS sequence"/>
</dbReference>
<name>A0AAN4U458_9PROT</name>
<dbReference type="PANTHER" id="PTHR30485:SF1">
    <property type="entry name" value="CYTOCHROME YDHU-RELATED"/>
    <property type="match status" value="1"/>
</dbReference>
<dbReference type="GO" id="GO:0020037">
    <property type="term" value="F:heme binding"/>
    <property type="evidence" value="ECO:0007669"/>
    <property type="project" value="TreeGrafter"/>
</dbReference>
<dbReference type="InterPro" id="IPR016174">
    <property type="entry name" value="Di-haem_cyt_TM"/>
</dbReference>
<dbReference type="GO" id="GO:0009055">
    <property type="term" value="F:electron transfer activity"/>
    <property type="evidence" value="ECO:0007669"/>
    <property type="project" value="InterPro"/>
</dbReference>
<evidence type="ECO:0000256" key="1">
    <source>
        <dbReference type="ARBA" id="ARBA00004651"/>
    </source>
</evidence>
<dbReference type="Gene3D" id="1.20.950.20">
    <property type="entry name" value="Transmembrane di-heme cytochromes, Chain C"/>
    <property type="match status" value="1"/>
</dbReference>
<dbReference type="GO" id="GO:0022904">
    <property type="term" value="P:respiratory electron transport chain"/>
    <property type="evidence" value="ECO:0007669"/>
    <property type="project" value="InterPro"/>
</dbReference>
<protein>
    <submittedName>
        <fullName evidence="8">Thioredoxin reductase</fullName>
    </submittedName>
</protein>
<dbReference type="Pfam" id="PF01292">
    <property type="entry name" value="Ni_hydr_CYTB"/>
    <property type="match status" value="1"/>
</dbReference>
<evidence type="ECO:0000256" key="2">
    <source>
        <dbReference type="ARBA" id="ARBA00022475"/>
    </source>
</evidence>
<reference evidence="8 9" key="1">
    <citation type="submission" date="2019-07" db="EMBL/GenBank/DDBJ databases">
        <title>Whole genome shotgun sequence of Asaia bogorensis NBRC 16594.</title>
        <authorList>
            <person name="Hosoyama A."/>
            <person name="Uohara A."/>
            <person name="Ohji S."/>
            <person name="Ichikawa N."/>
        </authorList>
    </citation>
    <scope>NUCLEOTIDE SEQUENCE [LARGE SCALE GENOMIC DNA]</scope>
    <source>
        <strain evidence="8 9">NBRC 16594</strain>
    </source>
</reference>
<comment type="subcellular location">
    <subcellularLocation>
        <location evidence="1">Cell membrane</location>
        <topology evidence="1">Multi-pass membrane protein</topology>
    </subcellularLocation>
</comment>
<comment type="caution">
    <text evidence="8">The sequence shown here is derived from an EMBL/GenBank/DDBJ whole genome shotgun (WGS) entry which is preliminary data.</text>
</comment>
<dbReference type="GO" id="GO:0005886">
    <property type="term" value="C:plasma membrane"/>
    <property type="evidence" value="ECO:0007669"/>
    <property type="project" value="UniProtKB-SubCell"/>
</dbReference>
<keyword evidence="9" id="KW-1185">Reference proteome</keyword>
<dbReference type="InterPro" id="IPR051542">
    <property type="entry name" value="Hydrogenase_cytochrome"/>
</dbReference>
<dbReference type="AlphaFoldDB" id="A0AAN4U458"/>
<feature type="transmembrane region" description="Helical" evidence="6">
    <location>
        <begin position="100"/>
        <end position="121"/>
    </location>
</feature>
<feature type="transmembrane region" description="Helical" evidence="6">
    <location>
        <begin position="36"/>
        <end position="59"/>
    </location>
</feature>
<evidence type="ECO:0000256" key="5">
    <source>
        <dbReference type="ARBA" id="ARBA00023136"/>
    </source>
</evidence>
<keyword evidence="5 6" id="KW-0472">Membrane</keyword>
<evidence type="ECO:0000256" key="6">
    <source>
        <dbReference type="SAM" id="Phobius"/>
    </source>
</evidence>
<gene>
    <name evidence="8" type="ORF">ABO01nite_24820</name>
</gene>
<keyword evidence="2" id="KW-1003">Cell membrane</keyword>
<evidence type="ECO:0000313" key="8">
    <source>
        <dbReference type="EMBL" id="GEL54475.1"/>
    </source>
</evidence>